<evidence type="ECO:0000256" key="4">
    <source>
        <dbReference type="ARBA" id="ARBA00022475"/>
    </source>
</evidence>
<feature type="transmembrane region" description="Helical" evidence="10">
    <location>
        <begin position="36"/>
        <end position="56"/>
    </location>
</feature>
<dbReference type="Pfam" id="PF01040">
    <property type="entry name" value="UbiA"/>
    <property type="match status" value="1"/>
</dbReference>
<evidence type="ECO:0000256" key="7">
    <source>
        <dbReference type="ARBA" id="ARBA00022692"/>
    </source>
</evidence>
<accession>A0A382Y6C0</accession>
<evidence type="ECO:0000256" key="1">
    <source>
        <dbReference type="ARBA" id="ARBA00004141"/>
    </source>
</evidence>
<evidence type="ECO:0000256" key="8">
    <source>
        <dbReference type="ARBA" id="ARBA00022989"/>
    </source>
</evidence>
<proteinExistence type="predicted"/>
<dbReference type="PANTHER" id="PTHR13929:SF0">
    <property type="entry name" value="UBIA PRENYLTRANSFERASE DOMAIN-CONTAINING PROTEIN 1"/>
    <property type="match status" value="1"/>
</dbReference>
<gene>
    <name evidence="11" type="ORF">METZ01_LOCUS431657</name>
</gene>
<evidence type="ECO:0000256" key="9">
    <source>
        <dbReference type="ARBA" id="ARBA00023136"/>
    </source>
</evidence>
<dbReference type="InterPro" id="IPR044878">
    <property type="entry name" value="UbiA_sf"/>
</dbReference>
<dbReference type="InterPro" id="IPR026046">
    <property type="entry name" value="UBIAD1"/>
</dbReference>
<feature type="transmembrane region" description="Helical" evidence="10">
    <location>
        <begin position="7"/>
        <end position="30"/>
    </location>
</feature>
<feature type="transmembrane region" description="Helical" evidence="10">
    <location>
        <begin position="143"/>
        <end position="162"/>
    </location>
</feature>
<dbReference type="UniPathway" id="UPA00079"/>
<dbReference type="GO" id="GO:0016020">
    <property type="term" value="C:membrane"/>
    <property type="evidence" value="ECO:0007669"/>
    <property type="project" value="UniProtKB-SubCell"/>
</dbReference>
<dbReference type="PANTHER" id="PTHR13929">
    <property type="entry name" value="1,4-DIHYDROXY-2-NAPHTHOATE OCTAPRENYLTRANSFERASE"/>
    <property type="match status" value="1"/>
</dbReference>
<evidence type="ECO:0000256" key="6">
    <source>
        <dbReference type="ARBA" id="ARBA00022679"/>
    </source>
</evidence>
<dbReference type="GO" id="GO:0042371">
    <property type="term" value="P:vitamin K biosynthetic process"/>
    <property type="evidence" value="ECO:0007669"/>
    <property type="project" value="TreeGrafter"/>
</dbReference>
<dbReference type="GO" id="GO:0009234">
    <property type="term" value="P:menaquinone biosynthetic process"/>
    <property type="evidence" value="ECO:0007669"/>
    <property type="project" value="UniProtKB-UniPathway"/>
</dbReference>
<feature type="transmembrane region" description="Helical" evidence="10">
    <location>
        <begin position="114"/>
        <end position="131"/>
    </location>
</feature>
<dbReference type="EMBL" id="UINC01173287">
    <property type="protein sequence ID" value="SVD78803.1"/>
    <property type="molecule type" value="Genomic_DNA"/>
</dbReference>
<feature type="transmembrane region" description="Helical" evidence="10">
    <location>
        <begin position="168"/>
        <end position="186"/>
    </location>
</feature>
<evidence type="ECO:0008006" key="12">
    <source>
        <dbReference type="Google" id="ProtNLM"/>
    </source>
</evidence>
<feature type="non-terminal residue" evidence="11">
    <location>
        <position position="214"/>
    </location>
</feature>
<feature type="transmembrane region" description="Helical" evidence="10">
    <location>
        <begin position="91"/>
        <end position="108"/>
    </location>
</feature>
<keyword evidence="3" id="KW-0474">Menaquinone biosynthesis</keyword>
<evidence type="ECO:0000256" key="10">
    <source>
        <dbReference type="SAM" id="Phobius"/>
    </source>
</evidence>
<keyword evidence="8 10" id="KW-1133">Transmembrane helix</keyword>
<dbReference type="GO" id="GO:0004659">
    <property type="term" value="F:prenyltransferase activity"/>
    <property type="evidence" value="ECO:0007669"/>
    <property type="project" value="InterPro"/>
</dbReference>
<evidence type="ECO:0000313" key="11">
    <source>
        <dbReference type="EMBL" id="SVD78803.1"/>
    </source>
</evidence>
<dbReference type="CDD" id="cd13962">
    <property type="entry name" value="PT_UbiA_UBIAD1"/>
    <property type="match status" value="1"/>
</dbReference>
<comment type="pathway">
    <text evidence="2">Quinol/quinone metabolism; menaquinone biosynthesis.</text>
</comment>
<keyword evidence="6" id="KW-0808">Transferase</keyword>
<evidence type="ECO:0000256" key="2">
    <source>
        <dbReference type="ARBA" id="ARBA00004863"/>
    </source>
</evidence>
<dbReference type="NCBIfam" id="TIGR00751">
    <property type="entry name" value="menA"/>
    <property type="match status" value="1"/>
</dbReference>
<reference evidence="11" key="1">
    <citation type="submission" date="2018-05" db="EMBL/GenBank/DDBJ databases">
        <authorList>
            <person name="Lanie J.A."/>
            <person name="Ng W.-L."/>
            <person name="Kazmierczak K.M."/>
            <person name="Andrzejewski T.M."/>
            <person name="Davidsen T.M."/>
            <person name="Wayne K.J."/>
            <person name="Tettelin H."/>
            <person name="Glass J.I."/>
            <person name="Rusch D."/>
            <person name="Podicherti R."/>
            <person name="Tsui H.-C.T."/>
            <person name="Winkler M.E."/>
        </authorList>
    </citation>
    <scope>NUCLEOTIDE SEQUENCE</scope>
</reference>
<keyword evidence="4" id="KW-1003">Cell membrane</keyword>
<name>A0A382Y6C0_9ZZZZ</name>
<evidence type="ECO:0000256" key="5">
    <source>
        <dbReference type="ARBA" id="ARBA00022519"/>
    </source>
</evidence>
<keyword evidence="7 10" id="KW-0812">Transmembrane</keyword>
<dbReference type="Gene3D" id="1.10.357.140">
    <property type="entry name" value="UbiA prenyltransferase"/>
    <property type="match status" value="1"/>
</dbReference>
<organism evidence="11">
    <name type="scientific">marine metagenome</name>
    <dbReference type="NCBI Taxonomy" id="408172"/>
    <lineage>
        <taxon>unclassified sequences</taxon>
        <taxon>metagenomes</taxon>
        <taxon>ecological metagenomes</taxon>
    </lineage>
</organism>
<protein>
    <recommendedName>
        <fullName evidence="12">1,4-dihydroxy-2-naphthoate octaprenyltransferase</fullName>
    </recommendedName>
</protein>
<dbReference type="NCBIfam" id="NF004751">
    <property type="entry name" value="PRK06080.1-3"/>
    <property type="match status" value="1"/>
</dbReference>
<dbReference type="FunFam" id="1.10.357.140:FF:000016">
    <property type="entry name" value="1,4-dihydroxy-2-naphthoate octaprenyltransferase"/>
    <property type="match status" value="1"/>
</dbReference>
<sequence>MTSNWLLAIRLHTLPAAISPVLLGSALAYHDGQYNLIINLITIIAAVLIQIGTNFANDVFDFQKGADREDRLGPKRVTQAGLISQTQMLKAMWIVFSLAIFFGVFLVWIGGWPIILIGLASIAAGIAYTGGPYPLGYHGGGDLFVFIFFGLIAVPGTYYLQTGTVSELSIWLGVVMGMLSNAILAVNNLRDADSDEISGKKTLAVRFGKSFTKI</sequence>
<keyword evidence="9 10" id="KW-0472">Membrane</keyword>
<comment type="subcellular location">
    <subcellularLocation>
        <location evidence="1">Membrane</location>
        <topology evidence="1">Multi-pass membrane protein</topology>
    </subcellularLocation>
</comment>
<dbReference type="AlphaFoldDB" id="A0A382Y6C0"/>
<evidence type="ECO:0000256" key="3">
    <source>
        <dbReference type="ARBA" id="ARBA00022428"/>
    </source>
</evidence>
<keyword evidence="5" id="KW-0997">Cell inner membrane</keyword>
<dbReference type="InterPro" id="IPR000537">
    <property type="entry name" value="UbiA_prenyltransferase"/>
</dbReference>